<feature type="transmembrane region" description="Helical" evidence="8">
    <location>
        <begin position="543"/>
        <end position="564"/>
    </location>
</feature>
<dbReference type="PANTHER" id="PTHR47019">
    <property type="entry name" value="LIPID II FLIPPASE MURJ"/>
    <property type="match status" value="1"/>
</dbReference>
<feature type="transmembrane region" description="Helical" evidence="8">
    <location>
        <begin position="213"/>
        <end position="232"/>
    </location>
</feature>
<dbReference type="InterPro" id="IPR051050">
    <property type="entry name" value="Lipid_II_flippase_MurJ/MviN"/>
</dbReference>
<organism evidence="9 10">
    <name type="scientific">Micromonospora violae</name>
    <dbReference type="NCBI Taxonomy" id="1278207"/>
    <lineage>
        <taxon>Bacteria</taxon>
        <taxon>Bacillati</taxon>
        <taxon>Actinomycetota</taxon>
        <taxon>Actinomycetes</taxon>
        <taxon>Micromonosporales</taxon>
        <taxon>Micromonosporaceae</taxon>
        <taxon>Micromonospora</taxon>
    </lineage>
</organism>
<evidence type="ECO:0000256" key="7">
    <source>
        <dbReference type="ARBA" id="ARBA00023136"/>
    </source>
</evidence>
<feature type="transmembrane region" description="Helical" evidence="8">
    <location>
        <begin position="244"/>
        <end position="267"/>
    </location>
</feature>
<dbReference type="RefSeq" id="WP_130405806.1">
    <property type="nucleotide sequence ID" value="NZ_JBEZZO010000005.1"/>
</dbReference>
<keyword evidence="7 8" id="KW-0472">Membrane</keyword>
<evidence type="ECO:0000256" key="6">
    <source>
        <dbReference type="ARBA" id="ARBA00022989"/>
    </source>
</evidence>
<reference evidence="9 10" key="1">
    <citation type="submission" date="2019-02" db="EMBL/GenBank/DDBJ databases">
        <title>Sequencing the genomes of 1000 actinobacteria strains.</title>
        <authorList>
            <person name="Klenk H.-P."/>
        </authorList>
    </citation>
    <scope>NUCLEOTIDE SEQUENCE [LARGE SCALE GENOMIC DNA]</scope>
    <source>
        <strain evidence="9 10">DSM 45888</strain>
    </source>
</reference>
<dbReference type="PANTHER" id="PTHR47019:SF1">
    <property type="entry name" value="LIPID II FLIPPASE MURJ"/>
    <property type="match status" value="1"/>
</dbReference>
<dbReference type="OrthoDB" id="9786339at2"/>
<feature type="transmembrane region" description="Helical" evidence="8">
    <location>
        <begin position="378"/>
        <end position="401"/>
    </location>
</feature>
<dbReference type="Proteomes" id="UP000293781">
    <property type="component" value="Unassembled WGS sequence"/>
</dbReference>
<evidence type="ECO:0000256" key="8">
    <source>
        <dbReference type="SAM" id="Phobius"/>
    </source>
</evidence>
<keyword evidence="3 8" id="KW-0812">Transmembrane</keyword>
<feature type="transmembrane region" description="Helical" evidence="8">
    <location>
        <begin position="472"/>
        <end position="493"/>
    </location>
</feature>
<feature type="transmembrane region" description="Helical" evidence="8">
    <location>
        <begin position="139"/>
        <end position="158"/>
    </location>
</feature>
<comment type="caution">
    <text evidence="9">The sequence shown here is derived from an EMBL/GenBank/DDBJ whole genome shotgun (WGS) entry which is preliminary data.</text>
</comment>
<dbReference type="GO" id="GO:0015648">
    <property type="term" value="F:lipid-linked peptidoglycan transporter activity"/>
    <property type="evidence" value="ECO:0007669"/>
    <property type="project" value="TreeGrafter"/>
</dbReference>
<keyword evidence="10" id="KW-1185">Reference proteome</keyword>
<feature type="transmembrane region" description="Helical" evidence="8">
    <location>
        <begin position="445"/>
        <end position="466"/>
    </location>
</feature>
<dbReference type="EMBL" id="SHKK01000001">
    <property type="protein sequence ID" value="RZT81792.1"/>
    <property type="molecule type" value="Genomic_DNA"/>
</dbReference>
<dbReference type="Pfam" id="PF03023">
    <property type="entry name" value="MurJ"/>
    <property type="match status" value="1"/>
</dbReference>
<dbReference type="GO" id="GO:0005886">
    <property type="term" value="C:plasma membrane"/>
    <property type="evidence" value="ECO:0007669"/>
    <property type="project" value="UniProtKB-SubCell"/>
</dbReference>
<feature type="transmembrane region" description="Helical" evidence="8">
    <location>
        <begin position="413"/>
        <end position="438"/>
    </location>
</feature>
<feature type="transmembrane region" description="Helical" evidence="8">
    <location>
        <begin position="325"/>
        <end position="348"/>
    </location>
</feature>
<sequence length="582" mass="60740">MSGGLYRSANAANDGGAVPRPGDGATFISAEPLNQPAMESTAPPQEQVGEASAAANSAVMAIGSLVSRGTGFLRTLVLTAALGGALVGDAYTTAQILPGMVYEFLLGGILTSVLIPVLVRRRKVDTDGGQAYAQRLLTLAVVTLAVAALVAVIAASLLTQLYTSDNRGEDYQELVTRLSYLMLPMIFFTGLSALISAVLNTRGHFAAPMWAPILNNIVVIATAGLYIAIFGAEIVKPNEMTTGRILLISGGTLLGVAIQAAGLLPALRKVGFRWKLRFDFRALGLRELGRLGGWMFCYVAVSQVGLIVLFNLLNRAGDGDAGALIYNNVFLLLMMAHGIIAVSIITALMPRMSAAAADGRYADVAADLSRGTRTVSAVLAPIAVCYAVLATPLAVVLFRYGAFSDENAADTSLVLLLAALALVPFAISQLFTFAFYALPDTRTPALINIPVVALRIGVQIVLFAAFAAHFAAAGMMIGNAVSYLAAAIGSAWLLRPRVGRIGLGHIMRTLGRVLVAALGAALVGLLVINLLPGGDTPSWAQAVIQLVIGGAVIGGTYLGLAMLLRIGEITEVVGMVRRRLGR</sequence>
<feature type="transmembrane region" description="Helical" evidence="8">
    <location>
        <begin position="513"/>
        <end position="531"/>
    </location>
</feature>
<dbReference type="NCBIfam" id="TIGR01695">
    <property type="entry name" value="murJ_mviN"/>
    <property type="match status" value="1"/>
</dbReference>
<evidence type="ECO:0000256" key="4">
    <source>
        <dbReference type="ARBA" id="ARBA00022960"/>
    </source>
</evidence>
<evidence type="ECO:0000256" key="2">
    <source>
        <dbReference type="ARBA" id="ARBA00022475"/>
    </source>
</evidence>
<evidence type="ECO:0000256" key="5">
    <source>
        <dbReference type="ARBA" id="ARBA00022984"/>
    </source>
</evidence>
<feature type="transmembrane region" description="Helical" evidence="8">
    <location>
        <begin position="100"/>
        <end position="119"/>
    </location>
</feature>
<evidence type="ECO:0000256" key="1">
    <source>
        <dbReference type="ARBA" id="ARBA00004651"/>
    </source>
</evidence>
<evidence type="ECO:0000313" key="10">
    <source>
        <dbReference type="Proteomes" id="UP000293781"/>
    </source>
</evidence>
<keyword evidence="4" id="KW-0133">Cell shape</keyword>
<protein>
    <submittedName>
        <fullName evidence="9">Putative peptidoglycan lipid II flippase</fullName>
    </submittedName>
</protein>
<dbReference type="AlphaFoldDB" id="A0A4Q7UJT6"/>
<dbReference type="GO" id="GO:0034204">
    <property type="term" value="P:lipid translocation"/>
    <property type="evidence" value="ECO:0007669"/>
    <property type="project" value="TreeGrafter"/>
</dbReference>
<dbReference type="CDD" id="cd13123">
    <property type="entry name" value="MATE_MurJ_like"/>
    <property type="match status" value="1"/>
</dbReference>
<proteinExistence type="predicted"/>
<gene>
    <name evidence="9" type="ORF">EV382_5084</name>
</gene>
<feature type="transmembrane region" description="Helical" evidence="8">
    <location>
        <begin position="288"/>
        <end position="313"/>
    </location>
</feature>
<dbReference type="GO" id="GO:0008360">
    <property type="term" value="P:regulation of cell shape"/>
    <property type="evidence" value="ECO:0007669"/>
    <property type="project" value="UniProtKB-KW"/>
</dbReference>
<comment type="subcellular location">
    <subcellularLocation>
        <location evidence="1">Cell membrane</location>
        <topology evidence="1">Multi-pass membrane protein</topology>
    </subcellularLocation>
</comment>
<keyword evidence="6 8" id="KW-1133">Transmembrane helix</keyword>
<evidence type="ECO:0000313" key="9">
    <source>
        <dbReference type="EMBL" id="RZT81792.1"/>
    </source>
</evidence>
<accession>A0A4Q7UJT6</accession>
<name>A0A4Q7UJT6_9ACTN</name>
<feature type="transmembrane region" description="Helical" evidence="8">
    <location>
        <begin position="72"/>
        <end position="94"/>
    </location>
</feature>
<keyword evidence="2" id="KW-1003">Cell membrane</keyword>
<dbReference type="PRINTS" id="PR01806">
    <property type="entry name" value="VIRFACTRMVIN"/>
</dbReference>
<dbReference type="GO" id="GO:0009252">
    <property type="term" value="P:peptidoglycan biosynthetic process"/>
    <property type="evidence" value="ECO:0007669"/>
    <property type="project" value="UniProtKB-KW"/>
</dbReference>
<dbReference type="InterPro" id="IPR004268">
    <property type="entry name" value="MurJ"/>
</dbReference>
<feature type="transmembrane region" description="Helical" evidence="8">
    <location>
        <begin position="178"/>
        <end position="201"/>
    </location>
</feature>
<evidence type="ECO:0000256" key="3">
    <source>
        <dbReference type="ARBA" id="ARBA00022692"/>
    </source>
</evidence>
<keyword evidence="5" id="KW-0573">Peptidoglycan synthesis</keyword>